<dbReference type="Pfam" id="PF01315">
    <property type="entry name" value="Ald_Xan_dh_C"/>
    <property type="match status" value="1"/>
</dbReference>
<evidence type="ECO:0000259" key="10">
    <source>
        <dbReference type="SMART" id="SM01008"/>
    </source>
</evidence>
<evidence type="ECO:0000256" key="2">
    <source>
        <dbReference type="ARBA" id="ARBA00001974"/>
    </source>
</evidence>
<proteinExistence type="inferred from homology"/>
<keyword evidence="5" id="KW-0479">Metal-binding</keyword>
<dbReference type="InterPro" id="IPR008274">
    <property type="entry name" value="AldOxase/xan_DH_MoCoBD1"/>
</dbReference>
<evidence type="ECO:0000256" key="7">
    <source>
        <dbReference type="ARBA" id="ARBA00023004"/>
    </source>
</evidence>
<dbReference type="FunFam" id="3.30.365.10:FF:000001">
    <property type="entry name" value="Xanthine dehydrogenase oxidase"/>
    <property type="match status" value="1"/>
</dbReference>
<dbReference type="PANTHER" id="PTHR45444">
    <property type="entry name" value="XANTHINE DEHYDROGENASE"/>
    <property type="match status" value="1"/>
</dbReference>
<comment type="similarity">
    <text evidence="3">Belongs to the xanthine dehydrogenase family.</text>
</comment>
<evidence type="ECO:0000313" key="12">
    <source>
        <dbReference type="Proteomes" id="UP000673691"/>
    </source>
</evidence>
<dbReference type="OrthoDB" id="8300278at2759"/>
<dbReference type="Proteomes" id="UP000673691">
    <property type="component" value="Unassembled WGS sequence"/>
</dbReference>
<evidence type="ECO:0000256" key="3">
    <source>
        <dbReference type="ARBA" id="ARBA00006849"/>
    </source>
</evidence>
<dbReference type="Gene3D" id="3.90.1170.50">
    <property type="entry name" value="Aldehyde oxidase/xanthine dehydrogenase, a/b hammerhead"/>
    <property type="match status" value="1"/>
</dbReference>
<dbReference type="InterPro" id="IPR046867">
    <property type="entry name" value="AldOxase/xan_DH_MoCoBD2"/>
</dbReference>
<sequence>MLISQCENFSLNESNRSLGKAIPHVAALKQTCGQAQYTDDTPKLAGELYAGLVMSTKPHAKIISVDFSAVLEIPGVHDYVCAKDVPGDNVWAPGRDEEGFATTTVYYHGHVIGAILADDQLTAQEAARLVKVEYEDLPVLLSIEVGLLSCPTGDLFDGATQSPDDVKRQILKGDLDAGFTSAEFILFGEARIGGQEHFYLETQASLAIPSTENGGIEIISSTQNPNETQLVIAHVLGVPAHLVSCRVRRLGGGFGGKETRSVPISAVCAVAARKTGRPVRIMLDRDEDMLLTGQRHPFLGKWKVGFMGTGRVVALDLSVSLLFPAFRRFHCVHTQSLAIYLQLFSNAGWSADLSLPLSTTASEHRFRGFGAPQGMFFTESIICAIADRLAMSAEAVREKMLYQEGDRTHFGMQLTDWHIPAVMNQLRREVGIEERKNAIAEFNAQNRWRKRGYALVPTKFGISFSHLTYNQAGALVHIYTDGSVLLAHGGTEMGQGLHTKMIQVAAETLRVPVESVHIAETSTTTVANASPTAASSSSDLNGMA</sequence>
<protein>
    <submittedName>
        <fullName evidence="11">Molybdopterin-binding domain of aldehyde dehydrogenase-domain-containing protein</fullName>
    </submittedName>
</protein>
<dbReference type="Gene3D" id="3.30.365.10">
    <property type="entry name" value="Aldehyde oxidase/xanthine dehydrogenase, molybdopterin binding domain"/>
    <property type="match status" value="4"/>
</dbReference>
<dbReference type="GO" id="GO:0051537">
    <property type="term" value="F:2 iron, 2 sulfur cluster binding"/>
    <property type="evidence" value="ECO:0007669"/>
    <property type="project" value="UniProtKB-KW"/>
</dbReference>
<dbReference type="FunFam" id="3.30.365.10:FF:000002">
    <property type="entry name" value="Xanthine dehydrogenase oxidase"/>
    <property type="match status" value="1"/>
</dbReference>
<comment type="cofactor">
    <cofactor evidence="9">
        <name>[2Fe-2S] cluster</name>
        <dbReference type="ChEBI" id="CHEBI:190135"/>
    </cofactor>
</comment>
<keyword evidence="6" id="KW-0560">Oxidoreductase</keyword>
<dbReference type="Pfam" id="PF02738">
    <property type="entry name" value="MoCoBD_1"/>
    <property type="match status" value="1"/>
</dbReference>
<dbReference type="Pfam" id="PF20256">
    <property type="entry name" value="MoCoBD_2"/>
    <property type="match status" value="1"/>
</dbReference>
<dbReference type="AlphaFoldDB" id="A0A8H8A1W4"/>
<keyword evidence="7" id="KW-0408">Iron</keyword>
<evidence type="ECO:0000256" key="6">
    <source>
        <dbReference type="ARBA" id="ARBA00023002"/>
    </source>
</evidence>
<feature type="domain" description="Aldehyde oxidase/xanthine dehydrogenase a/b hammerhead" evidence="10">
    <location>
        <begin position="32"/>
        <end position="138"/>
    </location>
</feature>
<dbReference type="GO" id="GO:0016491">
    <property type="term" value="F:oxidoreductase activity"/>
    <property type="evidence" value="ECO:0007669"/>
    <property type="project" value="UniProtKB-KW"/>
</dbReference>
<name>A0A8H8A1W4_9FUNG</name>
<dbReference type="PANTHER" id="PTHR45444:SF3">
    <property type="entry name" value="XANTHINE DEHYDROGENASE"/>
    <property type="match status" value="1"/>
</dbReference>
<dbReference type="InterPro" id="IPR016208">
    <property type="entry name" value="Ald_Oxase/xanthine_DH-like"/>
</dbReference>
<gene>
    <name evidence="11" type="ORF">BJ554DRAFT_7674</name>
</gene>
<evidence type="ECO:0000256" key="5">
    <source>
        <dbReference type="ARBA" id="ARBA00022723"/>
    </source>
</evidence>
<keyword evidence="4" id="KW-0001">2Fe-2S</keyword>
<evidence type="ECO:0000256" key="9">
    <source>
        <dbReference type="ARBA" id="ARBA00034078"/>
    </source>
</evidence>
<organism evidence="11 12">
    <name type="scientific">Olpidium bornovanus</name>
    <dbReference type="NCBI Taxonomy" id="278681"/>
    <lineage>
        <taxon>Eukaryota</taxon>
        <taxon>Fungi</taxon>
        <taxon>Fungi incertae sedis</taxon>
        <taxon>Olpidiomycota</taxon>
        <taxon>Olpidiomycotina</taxon>
        <taxon>Olpidiomycetes</taxon>
        <taxon>Olpidiales</taxon>
        <taxon>Olpidiaceae</taxon>
        <taxon>Olpidium</taxon>
    </lineage>
</organism>
<comment type="cofactor">
    <cofactor evidence="1">
        <name>Mo-molybdopterin</name>
        <dbReference type="ChEBI" id="CHEBI:71302"/>
    </cofactor>
</comment>
<dbReference type="InterPro" id="IPR037165">
    <property type="entry name" value="AldOxase/xan_DH_Mopterin-bd_sf"/>
</dbReference>
<dbReference type="SUPFAM" id="SSF56003">
    <property type="entry name" value="Molybdenum cofactor-binding domain"/>
    <property type="match status" value="1"/>
</dbReference>
<comment type="cofactor">
    <cofactor evidence="2">
        <name>FAD</name>
        <dbReference type="ChEBI" id="CHEBI:57692"/>
    </cofactor>
</comment>
<keyword evidence="12" id="KW-1185">Reference proteome</keyword>
<evidence type="ECO:0000256" key="8">
    <source>
        <dbReference type="ARBA" id="ARBA00023014"/>
    </source>
</evidence>
<dbReference type="FunFam" id="3.90.1170.50:FF:000001">
    <property type="entry name" value="Aldehyde oxidase 1"/>
    <property type="match status" value="1"/>
</dbReference>
<evidence type="ECO:0000313" key="11">
    <source>
        <dbReference type="EMBL" id="KAG5463425.1"/>
    </source>
</evidence>
<dbReference type="InterPro" id="IPR036856">
    <property type="entry name" value="Ald_Oxase/Xan_DH_a/b_sf"/>
</dbReference>
<evidence type="ECO:0000256" key="4">
    <source>
        <dbReference type="ARBA" id="ARBA00022714"/>
    </source>
</evidence>
<dbReference type="EMBL" id="JAEFCI010000616">
    <property type="protein sequence ID" value="KAG5463425.1"/>
    <property type="molecule type" value="Genomic_DNA"/>
</dbReference>
<comment type="caution">
    <text evidence="11">The sequence shown here is derived from an EMBL/GenBank/DDBJ whole genome shotgun (WGS) entry which is preliminary data.</text>
</comment>
<dbReference type="GO" id="GO:0005506">
    <property type="term" value="F:iron ion binding"/>
    <property type="evidence" value="ECO:0007669"/>
    <property type="project" value="InterPro"/>
</dbReference>
<dbReference type="SMART" id="SM01008">
    <property type="entry name" value="Ald_Xan_dh_C"/>
    <property type="match status" value="1"/>
</dbReference>
<evidence type="ECO:0000256" key="1">
    <source>
        <dbReference type="ARBA" id="ARBA00001924"/>
    </source>
</evidence>
<dbReference type="SUPFAM" id="SSF54665">
    <property type="entry name" value="CO dehydrogenase molybdoprotein N-domain-like"/>
    <property type="match status" value="1"/>
</dbReference>
<keyword evidence="8" id="KW-0411">Iron-sulfur</keyword>
<feature type="non-terminal residue" evidence="11">
    <location>
        <position position="544"/>
    </location>
</feature>
<dbReference type="InterPro" id="IPR000674">
    <property type="entry name" value="Ald_Oxase/Xan_DH_a/b"/>
</dbReference>
<reference evidence="11 12" key="1">
    <citation type="journal article" name="Sci. Rep.">
        <title>Genome-scale phylogenetic analyses confirm Olpidium as the closest living zoosporic fungus to the non-flagellated, terrestrial fungi.</title>
        <authorList>
            <person name="Chang Y."/>
            <person name="Rochon D."/>
            <person name="Sekimoto S."/>
            <person name="Wang Y."/>
            <person name="Chovatia M."/>
            <person name="Sandor L."/>
            <person name="Salamov A."/>
            <person name="Grigoriev I.V."/>
            <person name="Stajich J.E."/>
            <person name="Spatafora J.W."/>
        </authorList>
    </citation>
    <scope>NUCLEOTIDE SEQUENCE [LARGE SCALE GENOMIC DNA]</scope>
    <source>
        <strain evidence="11">S191</strain>
    </source>
</reference>
<accession>A0A8H8A1W4</accession>